<dbReference type="GO" id="GO:0016597">
    <property type="term" value="F:amino acid binding"/>
    <property type="evidence" value="ECO:0007669"/>
    <property type="project" value="UniProtKB-UniRule"/>
</dbReference>
<dbReference type="InterPro" id="IPR002912">
    <property type="entry name" value="ACT_dom"/>
</dbReference>
<feature type="domain" description="ACT" evidence="3">
    <location>
        <begin position="37"/>
        <end position="117"/>
    </location>
</feature>
<dbReference type="PANTHER" id="PTHR31096">
    <property type="entry name" value="ACT DOMAIN-CONTAINING PROTEIN ACR4-RELATED"/>
    <property type="match status" value="1"/>
</dbReference>
<dbReference type="InterPro" id="IPR040217">
    <property type="entry name" value="ACR1-12"/>
</dbReference>
<proteinExistence type="predicted"/>
<evidence type="ECO:0000313" key="4">
    <source>
        <dbReference type="EMBL" id="KMZ68958.1"/>
    </source>
</evidence>
<dbReference type="InterPro" id="IPR045865">
    <property type="entry name" value="ACT-like_dom_sf"/>
</dbReference>
<dbReference type="Pfam" id="PF13740">
    <property type="entry name" value="ACT_6"/>
    <property type="match status" value="1"/>
</dbReference>
<feature type="domain" description="ACT" evidence="3">
    <location>
        <begin position="341"/>
        <end position="420"/>
    </location>
</feature>
<dbReference type="OrthoDB" id="2019938at2759"/>
<feature type="domain" description="ACT" evidence="3">
    <location>
        <begin position="126"/>
        <end position="207"/>
    </location>
</feature>
<dbReference type="GO" id="GO:0016779">
    <property type="term" value="F:nucleotidyltransferase activity"/>
    <property type="evidence" value="ECO:0007669"/>
    <property type="project" value="UniProtKB-KW"/>
</dbReference>
<dbReference type="PANTHER" id="PTHR31096:SF55">
    <property type="entry name" value="ACT DOMAIN-CONTAINING PROTEIN ACR6"/>
    <property type="match status" value="1"/>
</dbReference>
<comment type="caution">
    <text evidence="4">The sequence shown here is derived from an EMBL/GenBank/DDBJ whole genome shotgun (WGS) entry which is preliminary data.</text>
</comment>
<reference evidence="5" key="1">
    <citation type="journal article" date="2016" name="Nature">
        <title>The genome of the seagrass Zostera marina reveals angiosperm adaptation to the sea.</title>
        <authorList>
            <person name="Olsen J.L."/>
            <person name="Rouze P."/>
            <person name="Verhelst B."/>
            <person name="Lin Y.-C."/>
            <person name="Bayer T."/>
            <person name="Collen J."/>
            <person name="Dattolo E."/>
            <person name="De Paoli E."/>
            <person name="Dittami S."/>
            <person name="Maumus F."/>
            <person name="Michel G."/>
            <person name="Kersting A."/>
            <person name="Lauritano C."/>
            <person name="Lohaus R."/>
            <person name="Toepel M."/>
            <person name="Tonon T."/>
            <person name="Vanneste K."/>
            <person name="Amirebrahimi M."/>
            <person name="Brakel J."/>
            <person name="Bostroem C."/>
            <person name="Chovatia M."/>
            <person name="Grimwood J."/>
            <person name="Jenkins J.W."/>
            <person name="Jueterbock A."/>
            <person name="Mraz A."/>
            <person name="Stam W.T."/>
            <person name="Tice H."/>
            <person name="Bornberg-Bauer E."/>
            <person name="Green P.J."/>
            <person name="Pearson G.A."/>
            <person name="Procaccini G."/>
            <person name="Duarte C.M."/>
            <person name="Schmutz J."/>
            <person name="Reusch T.B.H."/>
            <person name="Van de Peer Y."/>
        </authorList>
    </citation>
    <scope>NUCLEOTIDE SEQUENCE [LARGE SCALE GENOMIC DNA]</scope>
    <source>
        <strain evidence="5">cv. Finnish</strain>
    </source>
</reference>
<keyword evidence="4" id="KW-0548">Nucleotidyltransferase</keyword>
<accession>A0A0K9PIQ0</accession>
<dbReference type="EMBL" id="LFYR01000800">
    <property type="protein sequence ID" value="KMZ68958.1"/>
    <property type="molecule type" value="Genomic_DNA"/>
</dbReference>
<keyword evidence="5" id="KW-1185">Reference proteome</keyword>
<evidence type="ECO:0000313" key="5">
    <source>
        <dbReference type="Proteomes" id="UP000036987"/>
    </source>
</evidence>
<evidence type="ECO:0000256" key="2">
    <source>
        <dbReference type="RuleBase" id="RU369043"/>
    </source>
</evidence>
<dbReference type="PROSITE" id="PS51671">
    <property type="entry name" value="ACT"/>
    <property type="match status" value="3"/>
</dbReference>
<dbReference type="CDD" id="cd04897">
    <property type="entry name" value="ACT_ACR_3"/>
    <property type="match status" value="1"/>
</dbReference>
<name>A0A0K9PIQ0_ZOSMR</name>
<dbReference type="Pfam" id="PF24931">
    <property type="entry name" value="ACT_ACR9_3rd"/>
    <property type="match status" value="1"/>
</dbReference>
<organism evidence="4 5">
    <name type="scientific">Zostera marina</name>
    <name type="common">Eelgrass</name>
    <dbReference type="NCBI Taxonomy" id="29655"/>
    <lineage>
        <taxon>Eukaryota</taxon>
        <taxon>Viridiplantae</taxon>
        <taxon>Streptophyta</taxon>
        <taxon>Embryophyta</taxon>
        <taxon>Tracheophyta</taxon>
        <taxon>Spermatophyta</taxon>
        <taxon>Magnoliopsida</taxon>
        <taxon>Liliopsida</taxon>
        <taxon>Zosteraceae</taxon>
        <taxon>Zostera</taxon>
    </lineage>
</organism>
<dbReference type="Pfam" id="PF01842">
    <property type="entry name" value="ACT"/>
    <property type="match status" value="1"/>
</dbReference>
<comment type="function">
    <text evidence="2">Binds amino acids.</text>
</comment>
<keyword evidence="4" id="KW-0808">Transferase</keyword>
<dbReference type="AlphaFoldDB" id="A0A0K9PIQ0"/>
<dbReference type="Proteomes" id="UP000036987">
    <property type="component" value="Unassembled WGS sequence"/>
</dbReference>
<evidence type="ECO:0000256" key="1">
    <source>
        <dbReference type="ARBA" id="ARBA00022737"/>
    </source>
</evidence>
<gene>
    <name evidence="4" type="ORF">ZOSMA_225G00250</name>
</gene>
<dbReference type="OMA" id="WFMEVFN"/>
<sequence>MIRCESAGMEDEYTKLIRRLNPPRVEIDNDASDNATVIRVDSVNKQGILLEVIQFLTDLNLNINKAYISSDGLWFMDVFNVTDCDGNKIVDQEIMDYIKKSIETEACIFSSVRNNVGVMCSQESTLIELTGTDRPGLLSEVCAVLADLKCDVLKAELWTHNTRVAAIVQVTDILTKLAVNDEERLSTIKELLSTVLRGNDGLSRMGKTCVSKGVVHTERRLHQLMFNDRDYERVQNDWSIVEQDDGSRPHVVLLDCLERDYTIAILKSKDRPKLLFDTICTLTDMQYVVFHGTVYAGSDGAYQEYYIRHIDGLPVRSEAERQRVEKCLQSAIERRSSEGLEFELTAEDRVGLLSKITRIFRENGLTIRRAEVTTEGGKAVDSFFVSDMSGGSVDADIINFIHREIGPNFLRVKKNPFCPPHSSKPGADRIGFLFGNFLRACFFHSF</sequence>
<dbReference type="Gene3D" id="3.30.70.260">
    <property type="match status" value="1"/>
</dbReference>
<evidence type="ECO:0000259" key="3">
    <source>
        <dbReference type="PROSITE" id="PS51671"/>
    </source>
</evidence>
<dbReference type="SUPFAM" id="SSF55021">
    <property type="entry name" value="ACT-like"/>
    <property type="match status" value="3"/>
</dbReference>
<keyword evidence="1 2" id="KW-0677">Repeat</keyword>
<protein>
    <recommendedName>
        <fullName evidence="2">ACT domain-containing protein ACR</fullName>
    </recommendedName>
    <alternativeName>
        <fullName evidence="2">Protein ACT DOMAIN REPEATS</fullName>
    </alternativeName>
</protein>